<evidence type="ECO:0000313" key="1">
    <source>
        <dbReference type="EMBL" id="NEE08386.1"/>
    </source>
</evidence>
<dbReference type="AlphaFoldDB" id="A0A6G3WS84"/>
<feature type="non-terminal residue" evidence="1">
    <location>
        <position position="32"/>
    </location>
</feature>
<dbReference type="EMBL" id="JAAGMN010001794">
    <property type="protein sequence ID" value="NEE08386.1"/>
    <property type="molecule type" value="Genomic_DNA"/>
</dbReference>
<organism evidence="1">
    <name type="scientific">Streptomyces sp. SID7499</name>
    <dbReference type="NCBI Taxonomy" id="2706086"/>
    <lineage>
        <taxon>Bacteria</taxon>
        <taxon>Bacillati</taxon>
        <taxon>Actinomycetota</taxon>
        <taxon>Actinomycetes</taxon>
        <taxon>Kitasatosporales</taxon>
        <taxon>Streptomycetaceae</taxon>
        <taxon>Streptomyces</taxon>
    </lineage>
</organism>
<keyword evidence="1" id="KW-0418">Kinase</keyword>
<dbReference type="Gene3D" id="3.40.1190.20">
    <property type="match status" value="1"/>
</dbReference>
<proteinExistence type="predicted"/>
<keyword evidence="1" id="KW-0808">Transferase</keyword>
<accession>A0A6G3WS84</accession>
<reference evidence="1" key="1">
    <citation type="submission" date="2020-01" db="EMBL/GenBank/DDBJ databases">
        <title>Insect and environment-associated Actinomycetes.</title>
        <authorList>
            <person name="Currrie C."/>
            <person name="Chevrette M."/>
            <person name="Carlson C."/>
            <person name="Stubbendieck R."/>
            <person name="Wendt-Pienkowski E."/>
        </authorList>
    </citation>
    <scope>NUCLEOTIDE SEQUENCE</scope>
    <source>
        <strain evidence="1">SID7499</strain>
    </source>
</reference>
<name>A0A6G3WS84_9ACTN</name>
<protein>
    <submittedName>
        <fullName evidence="1">1-phosphofructokinase</fullName>
    </submittedName>
</protein>
<dbReference type="InterPro" id="IPR029056">
    <property type="entry name" value="Ribokinase-like"/>
</dbReference>
<gene>
    <name evidence="1" type="ORF">G3M58_18255</name>
</gene>
<comment type="caution">
    <text evidence="1">The sequence shown here is derived from an EMBL/GenBank/DDBJ whole genome shotgun (WGS) entry which is preliminary data.</text>
</comment>
<sequence length="32" mass="3454">MILTVTLNTALDVTYTVDALVPHSSHRVGEVT</sequence>
<dbReference type="GO" id="GO:0016301">
    <property type="term" value="F:kinase activity"/>
    <property type="evidence" value="ECO:0007669"/>
    <property type="project" value="UniProtKB-KW"/>
</dbReference>